<comment type="similarity">
    <text evidence="8">Belongs to the ThiG family.</text>
</comment>
<keyword evidence="5 8" id="KW-0784">Thiamine biosynthesis</keyword>
<reference evidence="10 11" key="1">
    <citation type="submission" date="2023-07" db="EMBL/GenBank/DDBJ databases">
        <title>Sequencing the genomes of 1000 actinobacteria strains.</title>
        <authorList>
            <person name="Klenk H.-P."/>
        </authorList>
    </citation>
    <scope>NUCLEOTIDE SEQUENCE [LARGE SCALE GENOMIC DNA]</scope>
    <source>
        <strain evidence="10 11">DSM 44508</strain>
    </source>
</reference>
<comment type="subunit">
    <text evidence="8">Homotetramer. Forms heterodimers with either ThiH or ThiS.</text>
</comment>
<evidence type="ECO:0000256" key="6">
    <source>
        <dbReference type="ARBA" id="ARBA00023270"/>
    </source>
</evidence>
<comment type="caution">
    <text evidence="10">The sequence shown here is derived from an EMBL/GenBank/DDBJ whole genome shotgun (WGS) entry which is preliminary data.</text>
</comment>
<dbReference type="PANTHER" id="PTHR34266">
    <property type="entry name" value="THIAZOLE SYNTHASE"/>
    <property type="match status" value="1"/>
</dbReference>
<evidence type="ECO:0000256" key="2">
    <source>
        <dbReference type="ARBA" id="ARBA00004948"/>
    </source>
</evidence>
<dbReference type="InterPro" id="IPR033983">
    <property type="entry name" value="Thiazole_synthase_ThiG"/>
</dbReference>
<keyword evidence="4 8" id="KW-0808">Transferase</keyword>
<evidence type="ECO:0000313" key="11">
    <source>
        <dbReference type="Proteomes" id="UP001183619"/>
    </source>
</evidence>
<feature type="binding site" evidence="8">
    <location>
        <position position="152"/>
    </location>
    <ligand>
        <name>1-deoxy-D-xylulose 5-phosphate</name>
        <dbReference type="ChEBI" id="CHEBI:57792"/>
    </ligand>
</feature>
<proteinExistence type="inferred from homology"/>
<evidence type="ECO:0000313" key="10">
    <source>
        <dbReference type="EMBL" id="MDR7356016.1"/>
    </source>
</evidence>
<feature type="domain" description="Thiazole synthase ThiG" evidence="9">
    <location>
        <begin position="2"/>
        <end position="243"/>
    </location>
</feature>
<dbReference type="RefSeq" id="WP_277103526.1">
    <property type="nucleotide sequence ID" value="NZ_BAAAJS010000069.1"/>
</dbReference>
<evidence type="ECO:0000256" key="7">
    <source>
        <dbReference type="ARBA" id="ARBA00049897"/>
    </source>
</evidence>
<dbReference type="EMBL" id="JAVDYF010000001">
    <property type="protein sequence ID" value="MDR7356016.1"/>
    <property type="molecule type" value="Genomic_DNA"/>
</dbReference>
<evidence type="ECO:0000256" key="8">
    <source>
        <dbReference type="HAMAP-Rule" id="MF_00443"/>
    </source>
</evidence>
<comment type="pathway">
    <text evidence="2 8">Cofactor biosynthesis; thiamine diphosphate biosynthesis.</text>
</comment>
<evidence type="ECO:0000256" key="1">
    <source>
        <dbReference type="ARBA" id="ARBA00002834"/>
    </source>
</evidence>
<keyword evidence="11" id="KW-1185">Reference proteome</keyword>
<evidence type="ECO:0000256" key="4">
    <source>
        <dbReference type="ARBA" id="ARBA00022679"/>
    </source>
</evidence>
<dbReference type="InterPro" id="IPR013785">
    <property type="entry name" value="Aldolase_TIM"/>
</dbReference>
<feature type="binding site" evidence="8">
    <location>
        <begin position="178"/>
        <end position="179"/>
    </location>
    <ligand>
        <name>1-deoxy-D-xylulose 5-phosphate</name>
        <dbReference type="ChEBI" id="CHEBI:57792"/>
    </ligand>
</feature>
<dbReference type="Proteomes" id="UP001183619">
    <property type="component" value="Unassembled WGS sequence"/>
</dbReference>
<feature type="binding site" evidence="8">
    <location>
        <begin position="200"/>
        <end position="201"/>
    </location>
    <ligand>
        <name>1-deoxy-D-xylulose 5-phosphate</name>
        <dbReference type="ChEBI" id="CHEBI:57792"/>
    </ligand>
</feature>
<protein>
    <recommendedName>
        <fullName evidence="3 8">Thiazole synthase</fullName>
        <ecNumber evidence="3 8">2.8.1.10</ecNumber>
    </recommendedName>
</protein>
<dbReference type="Pfam" id="PF05690">
    <property type="entry name" value="ThiG"/>
    <property type="match status" value="1"/>
</dbReference>
<dbReference type="PANTHER" id="PTHR34266:SF2">
    <property type="entry name" value="THIAZOLE SYNTHASE"/>
    <property type="match status" value="1"/>
</dbReference>
<dbReference type="GO" id="GO:1990107">
    <property type="term" value="F:thiazole synthase activity"/>
    <property type="evidence" value="ECO:0007669"/>
    <property type="project" value="UniProtKB-EC"/>
</dbReference>
<sequence>MQIADKVFSSRLIMGSGGTTSFDMLEKALVASGTEMTTVAMRRHASGTPIFPLLEKLGIAPLPNTAGCRTARDAVLTAQLAREALGTNWVKVEVIADEHTLLPDVIELVDACEQLVLDGFVVLAYTSDDPVTAQRLEDVGVSAVMPLGSPIGTGLGILNPHNIELICSRAQVPVLLDAGVGTASDAAMAMELGCDGVLLASAVNRAQDPVAMARAMKCAVEAGFLARSAGRIPKREHAHASSPKEGLVSWM</sequence>
<keyword evidence="6 8" id="KW-0704">Schiff base</keyword>
<dbReference type="InterPro" id="IPR008867">
    <property type="entry name" value="ThiG"/>
</dbReference>
<dbReference type="Gene3D" id="3.20.20.70">
    <property type="entry name" value="Aldolase class I"/>
    <property type="match status" value="1"/>
</dbReference>
<dbReference type="SUPFAM" id="SSF110399">
    <property type="entry name" value="ThiG-like"/>
    <property type="match status" value="1"/>
</dbReference>
<dbReference type="EC" id="2.8.1.10" evidence="3 8"/>
<organism evidence="10 11">
    <name type="scientific">Corynebacterium felinum</name>
    <dbReference type="NCBI Taxonomy" id="131318"/>
    <lineage>
        <taxon>Bacteria</taxon>
        <taxon>Bacillati</taxon>
        <taxon>Actinomycetota</taxon>
        <taxon>Actinomycetes</taxon>
        <taxon>Mycobacteriales</taxon>
        <taxon>Corynebacteriaceae</taxon>
        <taxon>Corynebacterium</taxon>
    </lineage>
</organism>
<accession>A0ABU2BCD9</accession>
<comment type="subcellular location">
    <subcellularLocation>
        <location evidence="8">Cytoplasm</location>
    </subcellularLocation>
</comment>
<evidence type="ECO:0000256" key="5">
    <source>
        <dbReference type="ARBA" id="ARBA00022977"/>
    </source>
</evidence>
<feature type="active site" description="Schiff-base intermediate with DXP" evidence="8">
    <location>
        <position position="91"/>
    </location>
</feature>
<evidence type="ECO:0000256" key="3">
    <source>
        <dbReference type="ARBA" id="ARBA00011960"/>
    </source>
</evidence>
<dbReference type="CDD" id="cd04728">
    <property type="entry name" value="ThiG"/>
    <property type="match status" value="1"/>
</dbReference>
<name>A0ABU2BCD9_9CORY</name>
<comment type="catalytic activity">
    <reaction evidence="7 8">
        <text>[ThiS sulfur-carrier protein]-C-terminal-Gly-aminoethanethioate + 2-iminoacetate + 1-deoxy-D-xylulose 5-phosphate = [ThiS sulfur-carrier protein]-C-terminal Gly-Gly + 2-[(2R,5Z)-2-carboxy-4-methylthiazol-5(2H)-ylidene]ethyl phosphate + 2 H2O + H(+)</text>
        <dbReference type="Rhea" id="RHEA:26297"/>
        <dbReference type="Rhea" id="RHEA-COMP:12909"/>
        <dbReference type="Rhea" id="RHEA-COMP:19908"/>
        <dbReference type="ChEBI" id="CHEBI:15377"/>
        <dbReference type="ChEBI" id="CHEBI:15378"/>
        <dbReference type="ChEBI" id="CHEBI:57792"/>
        <dbReference type="ChEBI" id="CHEBI:62899"/>
        <dbReference type="ChEBI" id="CHEBI:77846"/>
        <dbReference type="ChEBI" id="CHEBI:90778"/>
        <dbReference type="ChEBI" id="CHEBI:232372"/>
        <dbReference type="EC" id="2.8.1.10"/>
    </reaction>
</comment>
<dbReference type="HAMAP" id="MF_00443">
    <property type="entry name" value="ThiG"/>
    <property type="match status" value="1"/>
</dbReference>
<comment type="function">
    <text evidence="1 8">Catalyzes the rearrangement of 1-deoxy-D-xylulose 5-phosphate (DXP) to produce the thiazole phosphate moiety of thiamine. Sulfur is provided by the thiocarboxylate moiety of the carrier protein ThiS. In vitro, sulfur can be provided by H(2)S.</text>
</comment>
<gene>
    <name evidence="8" type="primary">thiG</name>
    <name evidence="10" type="ORF">J2S37_002554</name>
</gene>
<keyword evidence="8" id="KW-0963">Cytoplasm</keyword>
<evidence type="ECO:0000259" key="9">
    <source>
        <dbReference type="Pfam" id="PF05690"/>
    </source>
</evidence>